<dbReference type="Proteomes" id="UP000198233">
    <property type="component" value="Chromosome"/>
</dbReference>
<name>A0AAC9XNT5_9GAMM</name>
<dbReference type="RefSeq" id="WP_088904941.1">
    <property type="nucleotide sequence ID" value="NZ_CP022272.1"/>
</dbReference>
<protein>
    <submittedName>
        <fullName evidence="1">Uncharacterized protein</fullName>
    </submittedName>
</protein>
<evidence type="ECO:0000313" key="2">
    <source>
        <dbReference type="Proteomes" id="UP000198233"/>
    </source>
</evidence>
<sequence>MSNTSFNHQLIWLSSLIKQLCKAIGDELSYASVQEFELETEREFLLVSVRRYLLRNGLDERETELTLSFLEECLNSSPLANLVIKENIH</sequence>
<dbReference type="AlphaFoldDB" id="A0AAC9XNT5"/>
<proteinExistence type="predicted"/>
<evidence type="ECO:0000313" key="1">
    <source>
        <dbReference type="EMBL" id="ASJ97252.1"/>
    </source>
</evidence>
<gene>
    <name evidence="1" type="ORF">CFF01_12015</name>
</gene>
<dbReference type="EMBL" id="CP022272">
    <property type="protein sequence ID" value="ASJ97252.1"/>
    <property type="molecule type" value="Genomic_DNA"/>
</dbReference>
<reference evidence="1 2" key="1">
    <citation type="submission" date="2017-06" db="EMBL/GenBank/DDBJ databases">
        <title>Complete genome sequence of Shewanella marisflavi EP1 associated with anaerobic 2,4-dinitrotoluene reduction and salt tolerance.</title>
        <authorList>
            <person name="Huang J."/>
        </authorList>
    </citation>
    <scope>NUCLEOTIDE SEQUENCE [LARGE SCALE GENOMIC DNA]</scope>
    <source>
        <strain evidence="1 2">EP1</strain>
    </source>
</reference>
<accession>A0AAC9XNT5</accession>
<dbReference type="KEGG" id="smav:CFF01_12015"/>
<organism evidence="1 2">
    <name type="scientific">Shewanella marisflavi</name>
    <dbReference type="NCBI Taxonomy" id="260364"/>
    <lineage>
        <taxon>Bacteria</taxon>
        <taxon>Pseudomonadati</taxon>
        <taxon>Pseudomonadota</taxon>
        <taxon>Gammaproteobacteria</taxon>
        <taxon>Alteromonadales</taxon>
        <taxon>Shewanellaceae</taxon>
        <taxon>Shewanella</taxon>
    </lineage>
</organism>